<dbReference type="Gene3D" id="2.120.10.30">
    <property type="entry name" value="TolB, C-terminal domain"/>
    <property type="match status" value="1"/>
</dbReference>
<dbReference type="OrthoDB" id="5307922at2759"/>
<feature type="chain" id="PRO_5019798394" description="Strictosidine synthase conserved region domain-containing protein" evidence="5">
    <location>
        <begin position="20"/>
        <end position="389"/>
    </location>
</feature>
<dbReference type="AlphaFoldDB" id="A0A484NLV8"/>
<dbReference type="PANTHER" id="PTHR10426">
    <property type="entry name" value="STRICTOSIDINE SYNTHASE-RELATED"/>
    <property type="match status" value="1"/>
</dbReference>
<name>A0A484NLV8_9ASTE</name>
<comment type="similarity">
    <text evidence="2">Belongs to the strictosidine synthase family.</text>
</comment>
<dbReference type="SUPFAM" id="SSF63829">
    <property type="entry name" value="Calcium-dependent phosphotriesterase"/>
    <property type="match status" value="1"/>
</dbReference>
<feature type="signal peptide" evidence="5">
    <location>
        <begin position="1"/>
        <end position="19"/>
    </location>
</feature>
<dbReference type="GO" id="GO:0016787">
    <property type="term" value="F:hydrolase activity"/>
    <property type="evidence" value="ECO:0007669"/>
    <property type="project" value="TreeGrafter"/>
</dbReference>
<keyword evidence="8" id="KW-1185">Reference proteome</keyword>
<dbReference type="GO" id="GO:0005773">
    <property type="term" value="C:vacuole"/>
    <property type="evidence" value="ECO:0007669"/>
    <property type="project" value="UniProtKB-SubCell"/>
</dbReference>
<dbReference type="GO" id="GO:0012505">
    <property type="term" value="C:endomembrane system"/>
    <property type="evidence" value="ECO:0007669"/>
    <property type="project" value="TreeGrafter"/>
</dbReference>
<evidence type="ECO:0000256" key="5">
    <source>
        <dbReference type="SAM" id="SignalP"/>
    </source>
</evidence>
<dbReference type="Pfam" id="PF03088">
    <property type="entry name" value="Str_synth"/>
    <property type="match status" value="1"/>
</dbReference>
<evidence type="ECO:0000313" key="8">
    <source>
        <dbReference type="Proteomes" id="UP000595140"/>
    </source>
</evidence>
<protein>
    <recommendedName>
        <fullName evidence="6">Strictosidine synthase conserved region domain-containing protein</fullName>
    </recommendedName>
</protein>
<dbReference type="InterPro" id="IPR011042">
    <property type="entry name" value="6-blade_b-propeller_TolB-like"/>
</dbReference>
<dbReference type="EMBL" id="OOIL02006793">
    <property type="protein sequence ID" value="VFR02266.1"/>
    <property type="molecule type" value="Genomic_DNA"/>
</dbReference>
<dbReference type="InterPro" id="IPR018119">
    <property type="entry name" value="Strictosidine_synth_cons-reg"/>
</dbReference>
<dbReference type="PANTHER" id="PTHR10426:SF86">
    <property type="entry name" value="PROTEIN STRICTOSIDINE SYNTHASE-LIKE 10-LIKE"/>
    <property type="match status" value="1"/>
</dbReference>
<dbReference type="Pfam" id="PF20067">
    <property type="entry name" value="SSL_N"/>
    <property type="match status" value="1"/>
</dbReference>
<evidence type="ECO:0000256" key="3">
    <source>
        <dbReference type="ARBA" id="ARBA00022554"/>
    </source>
</evidence>
<evidence type="ECO:0000256" key="4">
    <source>
        <dbReference type="ARBA" id="ARBA00023180"/>
    </source>
</evidence>
<evidence type="ECO:0000256" key="1">
    <source>
        <dbReference type="ARBA" id="ARBA00004116"/>
    </source>
</evidence>
<evidence type="ECO:0000256" key="2">
    <source>
        <dbReference type="ARBA" id="ARBA00009191"/>
    </source>
</evidence>
<reference evidence="7 8" key="1">
    <citation type="submission" date="2018-04" db="EMBL/GenBank/DDBJ databases">
        <authorList>
            <person name="Vogel A."/>
        </authorList>
    </citation>
    <scope>NUCLEOTIDE SEQUENCE [LARGE SCALE GENOMIC DNA]</scope>
</reference>
<accession>A0A484NLV8</accession>
<feature type="domain" description="Strictosidine synthase conserved region" evidence="6">
    <location>
        <begin position="147"/>
        <end position="229"/>
    </location>
</feature>
<comment type="subcellular location">
    <subcellularLocation>
        <location evidence="1">Vacuole</location>
    </subcellularLocation>
</comment>
<evidence type="ECO:0000313" key="7">
    <source>
        <dbReference type="EMBL" id="VFR02266.1"/>
    </source>
</evidence>
<gene>
    <name evidence="7" type="ORF">CCAM_LOCUS44041</name>
</gene>
<sequence>MFRSLFLFSLLLLLPGAAGDGPNPSRRYGEIPLPGGLGPESIAFDCNGAGPYVGVSDGRVLKWNGRSRGWSEFSIPLPNRNRALCDGTTDPNSEPVCGRPLGLKFNRATCDLYIADAYFGLLRVGPAGGVAEHLADSAEGVRFRLTNGLDIDERTGVVYFTDSSAVFQRREYLKSFNRGERTGRVLAYHARDKRVRVLYRGLAFPNGIALSRDGSFLVVAEGGTRRLYKFRLGGGGGGLAPPELFAQLIRAPDNVKRNRRGEFWVALNSGRSELRDETLAAGGDVVRDSIGIKFAEDGRIVQFLDGHGSDRLSSVTWELQTRTNLSFLPCVRFPSLFCSFPLHAAPTTRGDQESDAADRFRLSLSLSLATVPVRVRQADEEQRRPTLPI</sequence>
<evidence type="ECO:0000259" key="6">
    <source>
        <dbReference type="Pfam" id="PF03088"/>
    </source>
</evidence>
<dbReference type="Proteomes" id="UP000595140">
    <property type="component" value="Unassembled WGS sequence"/>
</dbReference>
<organism evidence="7 8">
    <name type="scientific">Cuscuta campestris</name>
    <dbReference type="NCBI Taxonomy" id="132261"/>
    <lineage>
        <taxon>Eukaryota</taxon>
        <taxon>Viridiplantae</taxon>
        <taxon>Streptophyta</taxon>
        <taxon>Embryophyta</taxon>
        <taxon>Tracheophyta</taxon>
        <taxon>Spermatophyta</taxon>
        <taxon>Magnoliopsida</taxon>
        <taxon>eudicotyledons</taxon>
        <taxon>Gunneridae</taxon>
        <taxon>Pentapetalae</taxon>
        <taxon>asterids</taxon>
        <taxon>lamiids</taxon>
        <taxon>Solanales</taxon>
        <taxon>Convolvulaceae</taxon>
        <taxon>Cuscuteae</taxon>
        <taxon>Cuscuta</taxon>
        <taxon>Cuscuta subgen. Grammica</taxon>
        <taxon>Cuscuta sect. Cleistogrammica</taxon>
    </lineage>
</organism>
<keyword evidence="3" id="KW-0926">Vacuole</keyword>
<keyword evidence="5" id="KW-0732">Signal</keyword>
<keyword evidence="4" id="KW-0325">Glycoprotein</keyword>
<proteinExistence type="inferred from homology"/>